<comment type="caution">
    <text evidence="4">The sequence shown here is derived from an EMBL/GenBank/DDBJ whole genome shotgun (WGS) entry which is preliminary data.</text>
</comment>
<keyword evidence="5" id="KW-1185">Reference proteome</keyword>
<feature type="domain" description="Solute-binding protein family 3/N-terminal" evidence="3">
    <location>
        <begin position="30"/>
        <end position="274"/>
    </location>
</feature>
<dbReference type="PANTHER" id="PTHR35936">
    <property type="entry name" value="MEMBRANE-BOUND LYTIC MUREIN TRANSGLYCOSYLASE F"/>
    <property type="match status" value="1"/>
</dbReference>
<dbReference type="EMBL" id="CAJQYY010000011">
    <property type="protein sequence ID" value="CAG4897882.1"/>
    <property type="molecule type" value="Genomic_DNA"/>
</dbReference>
<name>A0ABN7QLV7_9BURK</name>
<gene>
    <name evidence="4" type="primary">occT</name>
    <name evidence="4" type="ORF">R54767_02330</name>
</gene>
<dbReference type="Gene3D" id="3.40.190.10">
    <property type="entry name" value="Periplasmic binding protein-like II"/>
    <property type="match status" value="2"/>
</dbReference>
<dbReference type="Pfam" id="PF00497">
    <property type="entry name" value="SBP_bac_3"/>
    <property type="match status" value="1"/>
</dbReference>
<accession>A0ABN7QLV7</accession>
<evidence type="ECO:0000313" key="4">
    <source>
        <dbReference type="EMBL" id="CAG4897882.1"/>
    </source>
</evidence>
<evidence type="ECO:0000256" key="1">
    <source>
        <dbReference type="ARBA" id="ARBA00022729"/>
    </source>
</evidence>
<feature type="chain" id="PRO_5046216719" evidence="2">
    <location>
        <begin position="29"/>
        <end position="278"/>
    </location>
</feature>
<feature type="signal peptide" evidence="2">
    <location>
        <begin position="1"/>
        <end position="28"/>
    </location>
</feature>
<protein>
    <submittedName>
        <fullName evidence="4">Octopine-binding periplasmic protein</fullName>
    </submittedName>
</protein>
<organism evidence="4 5">
    <name type="scientific">Paraburkholderia gardini</name>
    <dbReference type="NCBI Taxonomy" id="2823469"/>
    <lineage>
        <taxon>Bacteria</taxon>
        <taxon>Pseudomonadati</taxon>
        <taxon>Pseudomonadota</taxon>
        <taxon>Betaproteobacteria</taxon>
        <taxon>Burkholderiales</taxon>
        <taxon>Burkholderiaceae</taxon>
        <taxon>Paraburkholderia</taxon>
    </lineage>
</organism>
<reference evidence="4 5" key="1">
    <citation type="submission" date="2021-04" db="EMBL/GenBank/DDBJ databases">
        <authorList>
            <person name="Vanwijnsberghe S."/>
        </authorList>
    </citation>
    <scope>NUCLEOTIDE SEQUENCE [LARGE SCALE GENOMIC DNA]</scope>
    <source>
        <strain evidence="4 5">LMG 32171</strain>
    </source>
</reference>
<proteinExistence type="predicted"/>
<evidence type="ECO:0000259" key="3">
    <source>
        <dbReference type="SMART" id="SM00062"/>
    </source>
</evidence>
<keyword evidence="1 2" id="KW-0732">Signal</keyword>
<sequence>MMNNRILKRAVCLIGSLCALATVQLAEAKDVVIAFEGSYTPWNSSNPDGTLGGFEPALAKVLCERAHLSCKQIAADWDSMIPALNTGKFDVIMDGMAITDSRRQAIDFSIPYATVTSSFVTAKDHAADFAKLGSGLVTIKSEVDAKTALAALRIALKGKVIGVQAATTYVPFVRSNFADIAEIREYRSSKDRDLDLKSGRIDASVENTVYLLNNAGSDLSLIGPVIGGKIWGEGVGMGLRKSDTALRDAFDKAIASVKADGTLSRLSLQYMKTDLTPR</sequence>
<dbReference type="RefSeq" id="WP_228978187.1">
    <property type="nucleotide sequence ID" value="NZ_CAJQYY010000011.1"/>
</dbReference>
<evidence type="ECO:0000256" key="2">
    <source>
        <dbReference type="SAM" id="SignalP"/>
    </source>
</evidence>
<dbReference type="SUPFAM" id="SSF53850">
    <property type="entry name" value="Periplasmic binding protein-like II"/>
    <property type="match status" value="1"/>
</dbReference>
<evidence type="ECO:0000313" key="5">
    <source>
        <dbReference type="Proteomes" id="UP000789752"/>
    </source>
</evidence>
<dbReference type="PANTHER" id="PTHR35936:SF19">
    <property type="entry name" value="AMINO-ACID-BINDING PROTEIN YXEM-RELATED"/>
    <property type="match status" value="1"/>
</dbReference>
<dbReference type="SMART" id="SM00062">
    <property type="entry name" value="PBPb"/>
    <property type="match status" value="1"/>
</dbReference>
<dbReference type="InterPro" id="IPR001638">
    <property type="entry name" value="Solute-binding_3/MltF_N"/>
</dbReference>
<dbReference type="Proteomes" id="UP000789752">
    <property type="component" value="Unassembled WGS sequence"/>
</dbReference>